<dbReference type="Proteomes" id="UP000198539">
    <property type="component" value="Unassembled WGS sequence"/>
</dbReference>
<dbReference type="InterPro" id="IPR021251">
    <property type="entry name" value="DUF2793"/>
</dbReference>
<organism evidence="1 2">
    <name type="scientific">Roseicitreum antarcticum</name>
    <dbReference type="NCBI Taxonomy" id="564137"/>
    <lineage>
        <taxon>Bacteria</taxon>
        <taxon>Pseudomonadati</taxon>
        <taxon>Pseudomonadota</taxon>
        <taxon>Alphaproteobacteria</taxon>
        <taxon>Rhodobacterales</taxon>
        <taxon>Paracoccaceae</taxon>
        <taxon>Roseicitreum</taxon>
    </lineage>
</organism>
<accession>A0A1H3CQK8</accession>
<dbReference type="Pfam" id="PF10983">
    <property type="entry name" value="DUF2793"/>
    <property type="match status" value="1"/>
</dbReference>
<evidence type="ECO:0000313" key="1">
    <source>
        <dbReference type="EMBL" id="SDX56178.1"/>
    </source>
</evidence>
<evidence type="ECO:0008006" key="3">
    <source>
        <dbReference type="Google" id="ProtNLM"/>
    </source>
</evidence>
<name>A0A1H3CQK8_9RHOB</name>
<protein>
    <recommendedName>
        <fullName evidence="3">DUF2793 domain-containing protein</fullName>
    </recommendedName>
</protein>
<reference evidence="1 2" key="1">
    <citation type="submission" date="2016-10" db="EMBL/GenBank/DDBJ databases">
        <authorList>
            <person name="de Groot N.N."/>
        </authorList>
    </citation>
    <scope>NUCLEOTIDE SEQUENCE [LARGE SCALE GENOMIC DNA]</scope>
    <source>
        <strain evidence="1 2">CGMCC 1.8894</strain>
    </source>
</reference>
<gene>
    <name evidence="1" type="ORF">SAMN04488238_11014</name>
</gene>
<keyword evidence="2" id="KW-1185">Reference proteome</keyword>
<dbReference type="STRING" id="564137.SAMN04488238_11014"/>
<dbReference type="RefSeq" id="WP_176847236.1">
    <property type="nucleotide sequence ID" value="NZ_FNOM01000010.1"/>
</dbReference>
<evidence type="ECO:0000313" key="2">
    <source>
        <dbReference type="Proteomes" id="UP000198539"/>
    </source>
</evidence>
<dbReference type="AlphaFoldDB" id="A0A1H3CQK8"/>
<dbReference type="EMBL" id="FNOM01000010">
    <property type="protein sequence ID" value="SDX56178.1"/>
    <property type="molecule type" value="Genomic_DNA"/>
</dbReference>
<proteinExistence type="predicted"/>
<sequence length="471" mass="47822">MSDQSARFALPYIQPSQAQKHVTHNAALEVLDLVVQLVVEEFGAATPPALPQDGQIWALGPVPTGAWAGQADMLAAWVENAWRFIAPQPGWRASLHGAAELRVRTQAGWALPVAAAPDLDNLAGVGIGAAADATNRLAVAAPATLLSHAGGDHQLKINKATGDDTASLLFQTGFSGRAEMGTAGNDDFSVKVSPDGAAWLEALRIAAATGVVAFPAGLDAASIMGDGVMAAAGDATPGRVLKLAQDGRGAFGLGSTAAAGPPEITSFTAALIPGLYRYAEATAVGAPGSGGAFAGYALVLGSASGHPGVIAWRAVANAADQRIWFGARTATTGPVVWTALWHQGDLLGTVAQAGGRPSGAVFQHGSSANGRFERRASGWMECIRTDLSVPAVTLAAGSLFRSADVTWTFPQAFLAGEPPVVSIAGVHADAVGASVVALSPAAVTFRLVTHSAIADAVSIRAAARGRWSAMT</sequence>